<comment type="caution">
    <text evidence="11">The sequence shown here is derived from an EMBL/GenBank/DDBJ whole genome shotgun (WGS) entry which is preliminary data.</text>
</comment>
<evidence type="ECO:0000256" key="7">
    <source>
        <dbReference type="ARBA" id="ARBA00023136"/>
    </source>
</evidence>
<evidence type="ECO:0000256" key="2">
    <source>
        <dbReference type="ARBA" id="ARBA00022448"/>
    </source>
</evidence>
<dbReference type="Proteomes" id="UP001597181">
    <property type="component" value="Unassembled WGS sequence"/>
</dbReference>
<sequence>MSTIQQPATAPQRAALTRYRAVKNAVVRVEVTLAVILLIALSCVLMFQVFSRYVMHYPFTWTEEVARFIFIWMVFIGAAALASKNAHIAVTFITETVRPSVARWIVRFAALVMTVATGVVAWASFEFVEATATLPSPALGLPMVYVYLAPALSFLLVSLHTIEFIITGEDISLEQEMETAV</sequence>
<dbReference type="PANTHER" id="PTHR35011">
    <property type="entry name" value="2,3-DIKETO-L-GULONATE TRAP TRANSPORTER SMALL PERMEASE PROTEIN YIAM"/>
    <property type="match status" value="1"/>
</dbReference>
<comment type="similarity">
    <text evidence="8">Belongs to the TRAP transporter small permease family.</text>
</comment>
<name>A0ABW3TSE9_9MICO</name>
<evidence type="ECO:0000313" key="12">
    <source>
        <dbReference type="Proteomes" id="UP001597181"/>
    </source>
</evidence>
<evidence type="ECO:0000256" key="3">
    <source>
        <dbReference type="ARBA" id="ARBA00022475"/>
    </source>
</evidence>
<evidence type="ECO:0000256" key="9">
    <source>
        <dbReference type="SAM" id="Phobius"/>
    </source>
</evidence>
<feature type="domain" description="Tripartite ATP-independent periplasmic transporters DctQ component" evidence="10">
    <location>
        <begin position="42"/>
        <end position="167"/>
    </location>
</feature>
<dbReference type="RefSeq" id="WP_343960946.1">
    <property type="nucleotide sequence ID" value="NZ_BAAAKZ010000010.1"/>
</dbReference>
<feature type="transmembrane region" description="Helical" evidence="9">
    <location>
        <begin position="65"/>
        <end position="83"/>
    </location>
</feature>
<reference evidence="12" key="1">
    <citation type="journal article" date="2019" name="Int. J. Syst. Evol. Microbiol.">
        <title>The Global Catalogue of Microorganisms (GCM) 10K type strain sequencing project: providing services to taxonomists for standard genome sequencing and annotation.</title>
        <authorList>
            <consortium name="The Broad Institute Genomics Platform"/>
            <consortium name="The Broad Institute Genome Sequencing Center for Infectious Disease"/>
            <person name="Wu L."/>
            <person name="Ma J."/>
        </authorList>
    </citation>
    <scope>NUCLEOTIDE SEQUENCE [LARGE SCALE GENOMIC DNA]</scope>
    <source>
        <strain evidence="12">CCUG 50213</strain>
    </source>
</reference>
<evidence type="ECO:0000256" key="6">
    <source>
        <dbReference type="ARBA" id="ARBA00022989"/>
    </source>
</evidence>
<keyword evidence="2" id="KW-0813">Transport</keyword>
<keyword evidence="6 9" id="KW-1133">Transmembrane helix</keyword>
<keyword evidence="12" id="KW-1185">Reference proteome</keyword>
<protein>
    <submittedName>
        <fullName evidence="11">TRAP transporter small permease</fullName>
    </submittedName>
</protein>
<keyword evidence="7 9" id="KW-0472">Membrane</keyword>
<keyword evidence="4" id="KW-0997">Cell inner membrane</keyword>
<evidence type="ECO:0000256" key="1">
    <source>
        <dbReference type="ARBA" id="ARBA00004429"/>
    </source>
</evidence>
<dbReference type="EMBL" id="JBHTLY010000004">
    <property type="protein sequence ID" value="MFD1202347.1"/>
    <property type="molecule type" value="Genomic_DNA"/>
</dbReference>
<gene>
    <name evidence="11" type="ORF">ACFQ3U_10630</name>
</gene>
<evidence type="ECO:0000259" key="10">
    <source>
        <dbReference type="Pfam" id="PF04290"/>
    </source>
</evidence>
<comment type="subcellular location">
    <subcellularLocation>
        <location evidence="1">Cell inner membrane</location>
        <topology evidence="1">Multi-pass membrane protein</topology>
    </subcellularLocation>
</comment>
<keyword evidence="5 9" id="KW-0812">Transmembrane</keyword>
<accession>A0ABW3TSE9</accession>
<organism evidence="11 12">
    <name type="scientific">Leucobacter albus</name>
    <dbReference type="NCBI Taxonomy" id="272210"/>
    <lineage>
        <taxon>Bacteria</taxon>
        <taxon>Bacillati</taxon>
        <taxon>Actinomycetota</taxon>
        <taxon>Actinomycetes</taxon>
        <taxon>Micrococcales</taxon>
        <taxon>Microbacteriaceae</taxon>
        <taxon>Leucobacter</taxon>
    </lineage>
</organism>
<evidence type="ECO:0000256" key="5">
    <source>
        <dbReference type="ARBA" id="ARBA00022692"/>
    </source>
</evidence>
<proteinExistence type="inferred from homology"/>
<evidence type="ECO:0000313" key="11">
    <source>
        <dbReference type="EMBL" id="MFD1202347.1"/>
    </source>
</evidence>
<dbReference type="Pfam" id="PF04290">
    <property type="entry name" value="DctQ"/>
    <property type="match status" value="1"/>
</dbReference>
<dbReference type="PANTHER" id="PTHR35011:SF2">
    <property type="entry name" value="2,3-DIKETO-L-GULONATE TRAP TRANSPORTER SMALL PERMEASE PROTEIN YIAM"/>
    <property type="match status" value="1"/>
</dbReference>
<dbReference type="InterPro" id="IPR055348">
    <property type="entry name" value="DctQ"/>
</dbReference>
<keyword evidence="3" id="KW-1003">Cell membrane</keyword>
<evidence type="ECO:0000256" key="8">
    <source>
        <dbReference type="ARBA" id="ARBA00038436"/>
    </source>
</evidence>
<evidence type="ECO:0000256" key="4">
    <source>
        <dbReference type="ARBA" id="ARBA00022519"/>
    </source>
</evidence>
<feature type="transmembrane region" description="Helical" evidence="9">
    <location>
        <begin position="25"/>
        <end position="50"/>
    </location>
</feature>
<feature type="transmembrane region" description="Helical" evidence="9">
    <location>
        <begin position="145"/>
        <end position="166"/>
    </location>
</feature>
<feature type="transmembrane region" description="Helical" evidence="9">
    <location>
        <begin position="104"/>
        <end position="125"/>
    </location>
</feature>
<dbReference type="InterPro" id="IPR007387">
    <property type="entry name" value="TRAP_DctQ"/>
</dbReference>